<dbReference type="EMBL" id="GGEC01070651">
    <property type="protein sequence ID" value="MBX51135.1"/>
    <property type="molecule type" value="Transcribed_RNA"/>
</dbReference>
<protein>
    <submittedName>
        <fullName evidence="1">Uncharacterized protein</fullName>
    </submittedName>
</protein>
<accession>A0A2P2P8S0</accession>
<organism evidence="1">
    <name type="scientific">Rhizophora mucronata</name>
    <name type="common">Asiatic mangrove</name>
    <dbReference type="NCBI Taxonomy" id="61149"/>
    <lineage>
        <taxon>Eukaryota</taxon>
        <taxon>Viridiplantae</taxon>
        <taxon>Streptophyta</taxon>
        <taxon>Embryophyta</taxon>
        <taxon>Tracheophyta</taxon>
        <taxon>Spermatophyta</taxon>
        <taxon>Magnoliopsida</taxon>
        <taxon>eudicotyledons</taxon>
        <taxon>Gunneridae</taxon>
        <taxon>Pentapetalae</taxon>
        <taxon>rosids</taxon>
        <taxon>fabids</taxon>
        <taxon>Malpighiales</taxon>
        <taxon>Rhizophoraceae</taxon>
        <taxon>Rhizophora</taxon>
    </lineage>
</organism>
<reference evidence="1" key="1">
    <citation type="submission" date="2018-02" db="EMBL/GenBank/DDBJ databases">
        <title>Rhizophora mucronata_Transcriptome.</title>
        <authorList>
            <person name="Meera S.P."/>
            <person name="Sreeshan A."/>
            <person name="Augustine A."/>
        </authorList>
    </citation>
    <scope>NUCLEOTIDE SEQUENCE</scope>
    <source>
        <tissue evidence="1">Leaf</tissue>
    </source>
</reference>
<evidence type="ECO:0000313" key="1">
    <source>
        <dbReference type="EMBL" id="MBX51135.1"/>
    </source>
</evidence>
<sequence length="27" mass="3139">MINSILRMLKLSLWGKFISLLACIFRA</sequence>
<proteinExistence type="predicted"/>
<name>A0A2P2P8S0_RHIMU</name>
<dbReference type="AlphaFoldDB" id="A0A2P2P8S0"/>